<comment type="caution">
    <text evidence="1">The sequence shown here is derived from an EMBL/GenBank/DDBJ whole genome shotgun (WGS) entry which is preliminary data.</text>
</comment>
<protein>
    <submittedName>
        <fullName evidence="1">Uncharacterized protein</fullName>
    </submittedName>
</protein>
<organism evidence="1 2">
    <name type="scientific">Trema orientale</name>
    <name type="common">Charcoal tree</name>
    <name type="synonym">Celtis orientalis</name>
    <dbReference type="NCBI Taxonomy" id="63057"/>
    <lineage>
        <taxon>Eukaryota</taxon>
        <taxon>Viridiplantae</taxon>
        <taxon>Streptophyta</taxon>
        <taxon>Embryophyta</taxon>
        <taxon>Tracheophyta</taxon>
        <taxon>Spermatophyta</taxon>
        <taxon>Magnoliopsida</taxon>
        <taxon>eudicotyledons</taxon>
        <taxon>Gunneridae</taxon>
        <taxon>Pentapetalae</taxon>
        <taxon>rosids</taxon>
        <taxon>fabids</taxon>
        <taxon>Rosales</taxon>
        <taxon>Cannabaceae</taxon>
        <taxon>Trema</taxon>
    </lineage>
</organism>
<reference evidence="2" key="1">
    <citation type="submission" date="2016-06" db="EMBL/GenBank/DDBJ databases">
        <title>Parallel loss of symbiosis genes in relatives of nitrogen-fixing non-legume Parasponia.</title>
        <authorList>
            <person name="Van Velzen R."/>
            <person name="Holmer R."/>
            <person name="Bu F."/>
            <person name="Rutten L."/>
            <person name="Van Zeijl A."/>
            <person name="Liu W."/>
            <person name="Santuari L."/>
            <person name="Cao Q."/>
            <person name="Sharma T."/>
            <person name="Shen D."/>
            <person name="Roswanjaya Y."/>
            <person name="Wardhani T."/>
            <person name="Kalhor M.S."/>
            <person name="Jansen J."/>
            <person name="Van den Hoogen J."/>
            <person name="Gungor B."/>
            <person name="Hartog M."/>
            <person name="Hontelez J."/>
            <person name="Verver J."/>
            <person name="Yang W.-C."/>
            <person name="Schijlen E."/>
            <person name="Repin R."/>
            <person name="Schilthuizen M."/>
            <person name="Schranz E."/>
            <person name="Heidstra R."/>
            <person name="Miyata K."/>
            <person name="Fedorova E."/>
            <person name="Kohlen W."/>
            <person name="Bisseling T."/>
            <person name="Smit S."/>
            <person name="Geurts R."/>
        </authorList>
    </citation>
    <scope>NUCLEOTIDE SEQUENCE [LARGE SCALE GENOMIC DNA]</scope>
    <source>
        <strain evidence="2">cv. RG33-2</strain>
    </source>
</reference>
<gene>
    <name evidence="1" type="ORF">TorRG33x02_175340</name>
</gene>
<keyword evidence="2" id="KW-1185">Reference proteome</keyword>
<dbReference type="AlphaFoldDB" id="A0A2P5EMI1"/>
<evidence type="ECO:0000313" key="1">
    <source>
        <dbReference type="EMBL" id="PON86702.1"/>
    </source>
</evidence>
<sequence length="100" mass="11519">MATDHYAYIGNRIPQRFQLHGEEEAGVIFSNQSSKSLLLLLFLYEHSKRLLLMELFCSSSLFFMPVDHAGTDASGNKYVDMIFLDYVEHLKLSYQILVLV</sequence>
<accession>A0A2P5EMI1</accession>
<dbReference type="Proteomes" id="UP000237000">
    <property type="component" value="Unassembled WGS sequence"/>
</dbReference>
<dbReference type="InParanoid" id="A0A2P5EMI1"/>
<name>A0A2P5EMI1_TREOI</name>
<evidence type="ECO:0000313" key="2">
    <source>
        <dbReference type="Proteomes" id="UP000237000"/>
    </source>
</evidence>
<dbReference type="EMBL" id="JXTC01000128">
    <property type="protein sequence ID" value="PON86702.1"/>
    <property type="molecule type" value="Genomic_DNA"/>
</dbReference>
<proteinExistence type="predicted"/>